<accession>A0A1H3Y680</accession>
<sequence length="210" mass="24285">MKFLDFKNKWKVLFLALAALNIGIIIWILALIFLPTSYTIVNVDDQKKTEEAEFTIVSTKENLEQLVNEFLSQLPSDDDLNYSVSLERNVELKGNIKAFDQKIPLKMNFEPIVQENGDVVLQQEGISLGKLPLPNKKVLEYVNKSFDLPEWVIINPNEETIYVAVTEMKPASNFDLRVDRFNLKTNQLAFKIRVPNHSFRFAKEFAKENF</sequence>
<proteinExistence type="predicted"/>
<dbReference type="EMBL" id="FNQR01000002">
    <property type="protein sequence ID" value="SEA07050.1"/>
    <property type="molecule type" value="Genomic_DNA"/>
</dbReference>
<gene>
    <name evidence="2" type="ORF">SAMN05421743_102368</name>
</gene>
<reference evidence="2 3" key="1">
    <citation type="submission" date="2016-10" db="EMBL/GenBank/DDBJ databases">
        <authorList>
            <person name="de Groot N.N."/>
        </authorList>
    </citation>
    <scope>NUCLEOTIDE SEQUENCE [LARGE SCALE GENOMIC DNA]</scope>
    <source>
        <strain evidence="2 3">CCM7597</strain>
    </source>
</reference>
<dbReference type="Proteomes" id="UP000198584">
    <property type="component" value="Unassembled WGS sequence"/>
</dbReference>
<evidence type="ECO:0000313" key="3">
    <source>
        <dbReference type="Proteomes" id="UP000198584"/>
    </source>
</evidence>
<name>A0A1H3Y680_9BACI</name>
<dbReference type="Pfam" id="PF09911">
    <property type="entry name" value="DUF2140"/>
    <property type="match status" value="1"/>
</dbReference>
<protein>
    <submittedName>
        <fullName evidence="2">Uncharacterized protein YpmS</fullName>
    </submittedName>
</protein>
<evidence type="ECO:0000313" key="2">
    <source>
        <dbReference type="EMBL" id="SEA07050.1"/>
    </source>
</evidence>
<keyword evidence="1" id="KW-0812">Transmembrane</keyword>
<keyword evidence="3" id="KW-1185">Reference proteome</keyword>
<feature type="transmembrane region" description="Helical" evidence="1">
    <location>
        <begin position="12"/>
        <end position="34"/>
    </location>
</feature>
<evidence type="ECO:0000256" key="1">
    <source>
        <dbReference type="SAM" id="Phobius"/>
    </source>
</evidence>
<organism evidence="2 3">
    <name type="scientific">Thalassobacillus cyri</name>
    <dbReference type="NCBI Taxonomy" id="571932"/>
    <lineage>
        <taxon>Bacteria</taxon>
        <taxon>Bacillati</taxon>
        <taxon>Bacillota</taxon>
        <taxon>Bacilli</taxon>
        <taxon>Bacillales</taxon>
        <taxon>Bacillaceae</taxon>
        <taxon>Thalassobacillus</taxon>
    </lineage>
</organism>
<dbReference type="STRING" id="571932.SAMN05421743_102368"/>
<keyword evidence="1" id="KW-1133">Transmembrane helix</keyword>
<dbReference type="AlphaFoldDB" id="A0A1H3Y680"/>
<dbReference type="OrthoDB" id="2412610at2"/>
<dbReference type="InterPro" id="IPR018672">
    <property type="entry name" value="DUF2140"/>
</dbReference>
<dbReference type="RefSeq" id="WP_093042649.1">
    <property type="nucleotide sequence ID" value="NZ_FNQR01000002.1"/>
</dbReference>
<keyword evidence="1" id="KW-0472">Membrane</keyword>